<evidence type="ECO:0000313" key="3">
    <source>
        <dbReference type="Proteomes" id="UP000265520"/>
    </source>
</evidence>
<keyword evidence="1" id="KW-0732">Signal</keyword>
<comment type="caution">
    <text evidence="2">The sequence shown here is derived from an EMBL/GenBank/DDBJ whole genome shotgun (WGS) entry which is preliminary data.</text>
</comment>
<feature type="chain" id="PRO_5017392293" evidence="1">
    <location>
        <begin position="17"/>
        <end position="45"/>
    </location>
</feature>
<reference evidence="2 3" key="1">
    <citation type="journal article" date="2018" name="Front. Plant Sci.">
        <title>Red Clover (Trifolium pratense) and Zigzag Clover (T. medium) - A Picture of Genomic Similarities and Differences.</title>
        <authorList>
            <person name="Dluhosova J."/>
            <person name="Istvanek J."/>
            <person name="Nedelnik J."/>
            <person name="Repkova J."/>
        </authorList>
    </citation>
    <scope>NUCLEOTIDE SEQUENCE [LARGE SCALE GENOMIC DNA]</scope>
    <source>
        <strain evidence="3">cv. 10/8</strain>
        <tissue evidence="2">Leaf</tissue>
    </source>
</reference>
<accession>A0A392UEH2</accession>
<evidence type="ECO:0000313" key="2">
    <source>
        <dbReference type="EMBL" id="MCI70125.1"/>
    </source>
</evidence>
<keyword evidence="3" id="KW-1185">Reference proteome</keyword>
<dbReference type="EMBL" id="LXQA010769255">
    <property type="protein sequence ID" value="MCI70125.1"/>
    <property type="molecule type" value="Genomic_DNA"/>
</dbReference>
<dbReference type="AlphaFoldDB" id="A0A392UEH2"/>
<organism evidence="2 3">
    <name type="scientific">Trifolium medium</name>
    <dbReference type="NCBI Taxonomy" id="97028"/>
    <lineage>
        <taxon>Eukaryota</taxon>
        <taxon>Viridiplantae</taxon>
        <taxon>Streptophyta</taxon>
        <taxon>Embryophyta</taxon>
        <taxon>Tracheophyta</taxon>
        <taxon>Spermatophyta</taxon>
        <taxon>Magnoliopsida</taxon>
        <taxon>eudicotyledons</taxon>
        <taxon>Gunneridae</taxon>
        <taxon>Pentapetalae</taxon>
        <taxon>rosids</taxon>
        <taxon>fabids</taxon>
        <taxon>Fabales</taxon>
        <taxon>Fabaceae</taxon>
        <taxon>Papilionoideae</taxon>
        <taxon>50 kb inversion clade</taxon>
        <taxon>NPAAA clade</taxon>
        <taxon>Hologalegina</taxon>
        <taxon>IRL clade</taxon>
        <taxon>Trifolieae</taxon>
        <taxon>Trifolium</taxon>
    </lineage>
</organism>
<name>A0A392UEH2_9FABA</name>
<sequence>MMLLFVAVSSVLACSSFPVPAFSCSCVLGKEKISFSVRPPPLSQR</sequence>
<feature type="signal peptide" evidence="1">
    <location>
        <begin position="1"/>
        <end position="16"/>
    </location>
</feature>
<evidence type="ECO:0000256" key="1">
    <source>
        <dbReference type="SAM" id="SignalP"/>
    </source>
</evidence>
<dbReference type="Proteomes" id="UP000265520">
    <property type="component" value="Unassembled WGS sequence"/>
</dbReference>
<proteinExistence type="predicted"/>
<feature type="non-terminal residue" evidence="2">
    <location>
        <position position="45"/>
    </location>
</feature>
<protein>
    <submittedName>
        <fullName evidence="2">Uncharacterized protein</fullName>
    </submittedName>
</protein>